<organism evidence="1 2">
    <name type="scientific">Kordia aestuariivivens</name>
    <dbReference type="NCBI Taxonomy" id="2759037"/>
    <lineage>
        <taxon>Bacteria</taxon>
        <taxon>Pseudomonadati</taxon>
        <taxon>Bacteroidota</taxon>
        <taxon>Flavobacteriia</taxon>
        <taxon>Flavobacteriales</taxon>
        <taxon>Flavobacteriaceae</taxon>
        <taxon>Kordia</taxon>
    </lineage>
</organism>
<gene>
    <name evidence="1" type="ORF">H2O64_04110</name>
</gene>
<evidence type="ECO:0000313" key="1">
    <source>
        <dbReference type="EMBL" id="MBC8753840.1"/>
    </source>
</evidence>
<dbReference type="RefSeq" id="WP_187560877.1">
    <property type="nucleotide sequence ID" value="NZ_JACGWS010000002.1"/>
</dbReference>
<protein>
    <submittedName>
        <fullName evidence="1">Uncharacterized protein</fullName>
    </submittedName>
</protein>
<name>A0ABR7Q5M4_9FLAO</name>
<dbReference type="EMBL" id="JACGWS010000002">
    <property type="protein sequence ID" value="MBC8753840.1"/>
    <property type="molecule type" value="Genomic_DNA"/>
</dbReference>
<dbReference type="Proteomes" id="UP000619238">
    <property type="component" value="Unassembled WGS sequence"/>
</dbReference>
<keyword evidence="2" id="KW-1185">Reference proteome</keyword>
<proteinExistence type="predicted"/>
<sequence length="128" mass="14526">MKSIPLWNPVNIENITGEYKISGINQDAERTAYTGILKVSLDENNKIIAHWSINSDSQTMQGTGFYKDNMLVINFNYVGDDTTTYKGVAVYRIINANVLNGFWSEKHGDQKFLGEEQCLRINTTDNKN</sequence>
<reference evidence="1 2" key="1">
    <citation type="submission" date="2020-07" db="EMBL/GenBank/DDBJ databases">
        <title>Description of Kordia aestuariivivens sp. nov., isolated from a tidal flat.</title>
        <authorList>
            <person name="Park S."/>
            <person name="Yoon J.-H."/>
        </authorList>
    </citation>
    <scope>NUCLEOTIDE SEQUENCE [LARGE SCALE GENOMIC DNA]</scope>
    <source>
        <strain evidence="1 2">YSTF-M3</strain>
    </source>
</reference>
<comment type="caution">
    <text evidence="1">The sequence shown here is derived from an EMBL/GenBank/DDBJ whole genome shotgun (WGS) entry which is preliminary data.</text>
</comment>
<accession>A0ABR7Q5M4</accession>
<evidence type="ECO:0000313" key="2">
    <source>
        <dbReference type="Proteomes" id="UP000619238"/>
    </source>
</evidence>